<organism evidence="3 4">
    <name type="scientific">Hypholoma sublateritium (strain FD-334 SS-4)</name>
    <dbReference type="NCBI Taxonomy" id="945553"/>
    <lineage>
        <taxon>Eukaryota</taxon>
        <taxon>Fungi</taxon>
        <taxon>Dikarya</taxon>
        <taxon>Basidiomycota</taxon>
        <taxon>Agaricomycotina</taxon>
        <taxon>Agaricomycetes</taxon>
        <taxon>Agaricomycetidae</taxon>
        <taxon>Agaricales</taxon>
        <taxon>Agaricineae</taxon>
        <taxon>Strophariaceae</taxon>
        <taxon>Hypholoma</taxon>
    </lineage>
</organism>
<protein>
    <submittedName>
        <fullName evidence="3">Uncharacterized protein</fullName>
    </submittedName>
</protein>
<feature type="region of interest" description="Disordered" evidence="1">
    <location>
        <begin position="47"/>
        <end position="67"/>
    </location>
</feature>
<keyword evidence="4" id="KW-1185">Reference proteome</keyword>
<evidence type="ECO:0000313" key="4">
    <source>
        <dbReference type="Proteomes" id="UP000054270"/>
    </source>
</evidence>
<keyword evidence="2" id="KW-0732">Signal</keyword>
<gene>
    <name evidence="3" type="ORF">HYPSUDRAFT_67001</name>
</gene>
<evidence type="ECO:0000256" key="1">
    <source>
        <dbReference type="SAM" id="MobiDB-lite"/>
    </source>
</evidence>
<dbReference type="EMBL" id="KN817549">
    <property type="protein sequence ID" value="KJA22530.1"/>
    <property type="molecule type" value="Genomic_DNA"/>
</dbReference>
<feature type="signal peptide" evidence="2">
    <location>
        <begin position="1"/>
        <end position="25"/>
    </location>
</feature>
<evidence type="ECO:0000256" key="2">
    <source>
        <dbReference type="SAM" id="SignalP"/>
    </source>
</evidence>
<accession>A0A0D2PRS3</accession>
<dbReference type="AlphaFoldDB" id="A0A0D2PRS3"/>
<reference evidence="4" key="1">
    <citation type="submission" date="2014-04" db="EMBL/GenBank/DDBJ databases">
        <title>Evolutionary Origins and Diversification of the Mycorrhizal Mutualists.</title>
        <authorList>
            <consortium name="DOE Joint Genome Institute"/>
            <consortium name="Mycorrhizal Genomics Consortium"/>
            <person name="Kohler A."/>
            <person name="Kuo A."/>
            <person name="Nagy L.G."/>
            <person name="Floudas D."/>
            <person name="Copeland A."/>
            <person name="Barry K.W."/>
            <person name="Cichocki N."/>
            <person name="Veneault-Fourrey C."/>
            <person name="LaButti K."/>
            <person name="Lindquist E.A."/>
            <person name="Lipzen A."/>
            <person name="Lundell T."/>
            <person name="Morin E."/>
            <person name="Murat C."/>
            <person name="Riley R."/>
            <person name="Ohm R."/>
            <person name="Sun H."/>
            <person name="Tunlid A."/>
            <person name="Henrissat B."/>
            <person name="Grigoriev I.V."/>
            <person name="Hibbett D.S."/>
            <person name="Martin F."/>
        </authorList>
    </citation>
    <scope>NUCLEOTIDE SEQUENCE [LARGE SCALE GENOMIC DNA]</scope>
    <source>
        <strain evidence="4">FD-334 SS-4</strain>
    </source>
</reference>
<sequence>MAVALSDQVTLNLCLLGFLTQALVAVSQIVAQCVSVPSQRRIQAEIPGPWSTSMGSRESEYTYLSTP</sequence>
<dbReference type="Proteomes" id="UP000054270">
    <property type="component" value="Unassembled WGS sequence"/>
</dbReference>
<evidence type="ECO:0000313" key="3">
    <source>
        <dbReference type="EMBL" id="KJA22530.1"/>
    </source>
</evidence>
<feature type="chain" id="PRO_5002265960" evidence="2">
    <location>
        <begin position="26"/>
        <end position="67"/>
    </location>
</feature>
<feature type="compositionally biased region" description="Polar residues" evidence="1">
    <location>
        <begin position="50"/>
        <end position="67"/>
    </location>
</feature>
<proteinExistence type="predicted"/>
<name>A0A0D2PRS3_HYPSF</name>